<evidence type="ECO:0000256" key="2">
    <source>
        <dbReference type="ARBA" id="ARBA00022448"/>
    </source>
</evidence>
<evidence type="ECO:0000313" key="6">
    <source>
        <dbReference type="EMBL" id="EFW03043.1"/>
    </source>
</evidence>
<dbReference type="InterPro" id="IPR003439">
    <property type="entry name" value="ABC_transporter-like_ATP-bd"/>
</dbReference>
<dbReference type="PROSITE" id="PS50893">
    <property type="entry name" value="ABC_TRANSPORTER_2"/>
    <property type="match status" value="1"/>
</dbReference>
<reference evidence="6 7" key="1">
    <citation type="submission" date="2010-12" db="EMBL/GenBank/DDBJ databases">
        <title>The Genome Sequence of Coprobacillus sp. strain 29_1.</title>
        <authorList>
            <consortium name="The Broad Institute Genome Sequencing Platform"/>
            <person name="Earl A."/>
            <person name="Ward D."/>
            <person name="Feldgarden M."/>
            <person name="Gevers D."/>
            <person name="Daigneault M."/>
            <person name="Sibley C.D."/>
            <person name="White A."/>
            <person name="Strauss J."/>
            <person name="Allen-Vercoe E."/>
            <person name="Young S.K."/>
            <person name="Zeng Q."/>
            <person name="Gargeya S."/>
            <person name="Fitzgerald M."/>
            <person name="Haas B."/>
            <person name="Abouelleil A."/>
            <person name="Alvarado L."/>
            <person name="Arachchi H.M."/>
            <person name="Berlin A."/>
            <person name="Brown A."/>
            <person name="Chapman S.B."/>
            <person name="Chen Z."/>
            <person name="Dunbar C."/>
            <person name="Freedman E."/>
            <person name="Gearin G."/>
            <person name="Gellesch M."/>
            <person name="Goldberg J."/>
            <person name="Griggs A."/>
            <person name="Gujja S."/>
            <person name="Heilman E."/>
            <person name="Heiman D."/>
            <person name="Howarth C."/>
            <person name="Larson L."/>
            <person name="Lui A."/>
            <person name="MacDonald P.J.P."/>
            <person name="Mehta T."/>
            <person name="Montmayeur A."/>
            <person name="Murphy C."/>
            <person name="Neiman D."/>
            <person name="Pearson M."/>
            <person name="Priest M."/>
            <person name="Roberts A."/>
            <person name="Saif S."/>
            <person name="Shea T."/>
            <person name="Shenoy N."/>
            <person name="Sisk P."/>
            <person name="Stolte C."/>
            <person name="Sykes S."/>
            <person name="White J."/>
            <person name="Yandava C."/>
            <person name="Nusbaum C."/>
            <person name="Birren B."/>
        </authorList>
    </citation>
    <scope>NUCLEOTIDE SEQUENCE [LARGE SCALE GENOMIC DNA]</scope>
    <source>
        <strain evidence="6 7">29_1</strain>
    </source>
</reference>
<dbReference type="PANTHER" id="PTHR24220:SF689">
    <property type="entry name" value="LIPOPROTEIN-RELEASING SYSTEM ATP-BINDING PROTEIN LOLD"/>
    <property type="match status" value="1"/>
</dbReference>
<keyword evidence="2" id="KW-0813">Transport</keyword>
<dbReference type="RefSeq" id="WP_008790772.1">
    <property type="nucleotide sequence ID" value="NZ_AKCB01000001.1"/>
</dbReference>
<gene>
    <name evidence="6" type="ORF">HMPREF9488_03690</name>
</gene>
<comment type="similarity">
    <text evidence="1">Belongs to the ABC transporter superfamily.</text>
</comment>
<evidence type="ECO:0000256" key="4">
    <source>
        <dbReference type="ARBA" id="ARBA00022840"/>
    </source>
</evidence>
<evidence type="ECO:0000313" key="7">
    <source>
        <dbReference type="Proteomes" id="UP000003157"/>
    </source>
</evidence>
<dbReference type="eggNOG" id="COG1136">
    <property type="taxonomic scope" value="Bacteria"/>
</dbReference>
<protein>
    <submittedName>
        <fullName evidence="6">ABC transporter</fullName>
    </submittedName>
</protein>
<dbReference type="Gene3D" id="3.40.50.300">
    <property type="entry name" value="P-loop containing nucleotide triphosphate hydrolases"/>
    <property type="match status" value="1"/>
</dbReference>
<dbReference type="HOGENOM" id="CLU_000604_1_22_9"/>
<keyword evidence="4" id="KW-0067">ATP-binding</keyword>
<dbReference type="STRING" id="100884.GCA_000269565_02719"/>
<name>E7GFZ7_9FIRM</name>
<dbReference type="InterPro" id="IPR003593">
    <property type="entry name" value="AAA+_ATPase"/>
</dbReference>
<comment type="caution">
    <text evidence="6">The sequence shown here is derived from an EMBL/GenBank/DDBJ whole genome shotgun (WGS) entry which is preliminary data.</text>
</comment>
<dbReference type="InterPro" id="IPR027417">
    <property type="entry name" value="P-loop_NTPase"/>
</dbReference>
<dbReference type="PANTHER" id="PTHR24220">
    <property type="entry name" value="IMPORT ATP-BINDING PROTEIN"/>
    <property type="match status" value="1"/>
</dbReference>
<dbReference type="GeneID" id="42774542"/>
<dbReference type="SMART" id="SM00382">
    <property type="entry name" value="AAA"/>
    <property type="match status" value="1"/>
</dbReference>
<dbReference type="GO" id="GO:0005524">
    <property type="term" value="F:ATP binding"/>
    <property type="evidence" value="ECO:0007669"/>
    <property type="project" value="UniProtKB-KW"/>
</dbReference>
<dbReference type="EMBL" id="ADKX01000052">
    <property type="protein sequence ID" value="EFW03043.1"/>
    <property type="molecule type" value="Genomic_DNA"/>
</dbReference>
<dbReference type="Proteomes" id="UP000003157">
    <property type="component" value="Unassembled WGS sequence"/>
</dbReference>
<feature type="domain" description="ABC transporter" evidence="5">
    <location>
        <begin position="4"/>
        <end position="216"/>
    </location>
</feature>
<evidence type="ECO:0000259" key="5">
    <source>
        <dbReference type="PROSITE" id="PS50893"/>
    </source>
</evidence>
<dbReference type="SUPFAM" id="SSF52540">
    <property type="entry name" value="P-loop containing nucleoside triphosphate hydrolases"/>
    <property type="match status" value="1"/>
</dbReference>
<dbReference type="InterPro" id="IPR017871">
    <property type="entry name" value="ABC_transporter-like_CS"/>
</dbReference>
<dbReference type="InterPro" id="IPR017911">
    <property type="entry name" value="MacB-like_ATP-bd"/>
</dbReference>
<dbReference type="OrthoDB" id="9802264at2"/>
<dbReference type="CDD" id="cd03255">
    <property type="entry name" value="ABC_MJ0796_LolCDE_FtsE"/>
    <property type="match status" value="1"/>
</dbReference>
<dbReference type="AlphaFoldDB" id="E7GFZ7"/>
<keyword evidence="7" id="KW-1185">Reference proteome</keyword>
<dbReference type="InterPro" id="IPR015854">
    <property type="entry name" value="ABC_transpr_LolD-like"/>
</dbReference>
<keyword evidence="3" id="KW-0547">Nucleotide-binding</keyword>
<dbReference type="Pfam" id="PF00005">
    <property type="entry name" value="ABC_tran"/>
    <property type="match status" value="1"/>
</dbReference>
<dbReference type="GO" id="GO:0016887">
    <property type="term" value="F:ATP hydrolysis activity"/>
    <property type="evidence" value="ECO:0007669"/>
    <property type="project" value="InterPro"/>
</dbReference>
<dbReference type="PROSITE" id="PS00211">
    <property type="entry name" value="ABC_TRANSPORTER_1"/>
    <property type="match status" value="1"/>
</dbReference>
<evidence type="ECO:0000256" key="3">
    <source>
        <dbReference type="ARBA" id="ARBA00022741"/>
    </source>
</evidence>
<dbReference type="GO" id="GO:0022857">
    <property type="term" value="F:transmembrane transporter activity"/>
    <property type="evidence" value="ECO:0007669"/>
    <property type="project" value="TreeGrafter"/>
</dbReference>
<evidence type="ECO:0000256" key="1">
    <source>
        <dbReference type="ARBA" id="ARBA00005417"/>
    </source>
</evidence>
<dbReference type="GO" id="GO:0005886">
    <property type="term" value="C:plasma membrane"/>
    <property type="evidence" value="ECO:0007669"/>
    <property type="project" value="TreeGrafter"/>
</dbReference>
<sequence>MSILNMKNVSYNYKNSKEKILRDVNANFELGKFYAIVGKSGVGKSTFLSLLAGLDVPVKGEIQFEGVDISKKGYSHHRRKQVSLVFQNYNLIDYLTPMENVRLVNKKANKEILLELGLDESQINRNVMKLSGGQQQRVAIARALVSEAPIILADEPTGNLDESTALEIIEMLNKLAKSRNKCVIVVTHSKEVAKAADYILEIKNKNLKEVNFKKNS</sequence>
<proteinExistence type="inferred from homology"/>
<accession>E7GFZ7</accession>
<organism evidence="6 7">
    <name type="scientific">Coprobacillus cateniformis</name>
    <dbReference type="NCBI Taxonomy" id="100884"/>
    <lineage>
        <taxon>Bacteria</taxon>
        <taxon>Bacillati</taxon>
        <taxon>Bacillota</taxon>
        <taxon>Erysipelotrichia</taxon>
        <taxon>Erysipelotrichales</taxon>
        <taxon>Coprobacillaceae</taxon>
        <taxon>Coprobacillus</taxon>
    </lineage>
</organism>